<sequence>MSKTIFITGASTGIGRAAAELFAAKGWNVAATMRNPEGSKGYNDQSRVRTYRLDVTDRVSIEAAVEDAIRDFGRIDAVLNNAGYGAVGIFEASTPEQVRRQFETNVYGTMQVIQALLPHFRGSREGTIINVTSVGGKVTFPLYSLYHGSKWALEGFSESLHYELKPLGINVKIIEPGVIKTDFYSRSEDFINSGELPEYQDYVKVVRSSMQSAGANGVAPEAVAASIYKAATDRSNRLRYAVGSPAPWLLPLRKLLPERWFFAIVRANVEKK</sequence>
<dbReference type="PANTHER" id="PTHR43976">
    <property type="entry name" value="SHORT CHAIN DEHYDROGENASE"/>
    <property type="match status" value="1"/>
</dbReference>
<keyword evidence="5" id="KW-1185">Reference proteome</keyword>
<evidence type="ECO:0000313" key="4">
    <source>
        <dbReference type="EMBL" id="MFD2615338.1"/>
    </source>
</evidence>
<gene>
    <name evidence="4" type="ORF">ACFSUF_23325</name>
</gene>
<reference evidence="5" key="1">
    <citation type="journal article" date="2019" name="Int. J. Syst. Evol. Microbiol.">
        <title>The Global Catalogue of Microorganisms (GCM) 10K type strain sequencing project: providing services to taxonomists for standard genome sequencing and annotation.</title>
        <authorList>
            <consortium name="The Broad Institute Genomics Platform"/>
            <consortium name="The Broad Institute Genome Sequencing Center for Infectious Disease"/>
            <person name="Wu L."/>
            <person name="Ma J."/>
        </authorList>
    </citation>
    <scope>NUCLEOTIDE SEQUENCE [LARGE SCALE GENOMIC DNA]</scope>
    <source>
        <strain evidence="5">KCTC 3950</strain>
    </source>
</reference>
<protein>
    <submittedName>
        <fullName evidence="4">SDR family oxidoreductase</fullName>
        <ecNumber evidence="4">1.1.-.-</ecNumber>
    </submittedName>
</protein>
<dbReference type="InterPro" id="IPR036291">
    <property type="entry name" value="NAD(P)-bd_dom_sf"/>
</dbReference>
<dbReference type="EMBL" id="JBHUME010000019">
    <property type="protein sequence ID" value="MFD2615338.1"/>
    <property type="molecule type" value="Genomic_DNA"/>
</dbReference>
<evidence type="ECO:0000256" key="1">
    <source>
        <dbReference type="ARBA" id="ARBA00006484"/>
    </source>
</evidence>
<dbReference type="Gene3D" id="3.40.50.720">
    <property type="entry name" value="NAD(P)-binding Rossmann-like Domain"/>
    <property type="match status" value="1"/>
</dbReference>
<dbReference type="CDD" id="cd05374">
    <property type="entry name" value="17beta-HSD-like_SDR_c"/>
    <property type="match status" value="1"/>
</dbReference>
<keyword evidence="2 4" id="KW-0560">Oxidoreductase</keyword>
<proteinExistence type="inferred from homology"/>
<dbReference type="PANTHER" id="PTHR43976:SF16">
    <property type="entry name" value="SHORT-CHAIN DEHYDROGENASE_REDUCTASE FAMILY PROTEIN"/>
    <property type="match status" value="1"/>
</dbReference>
<comment type="similarity">
    <text evidence="1 3">Belongs to the short-chain dehydrogenases/reductases (SDR) family.</text>
</comment>
<dbReference type="SUPFAM" id="SSF51735">
    <property type="entry name" value="NAD(P)-binding Rossmann-fold domains"/>
    <property type="match status" value="1"/>
</dbReference>
<dbReference type="PRINTS" id="PR00081">
    <property type="entry name" value="GDHRDH"/>
</dbReference>
<dbReference type="InterPro" id="IPR051911">
    <property type="entry name" value="SDR_oxidoreductase"/>
</dbReference>
<dbReference type="Proteomes" id="UP001597541">
    <property type="component" value="Unassembled WGS sequence"/>
</dbReference>
<accession>A0ABW5PJA1</accession>
<dbReference type="Pfam" id="PF00106">
    <property type="entry name" value="adh_short"/>
    <property type="match status" value="1"/>
</dbReference>
<comment type="caution">
    <text evidence="4">The sequence shown here is derived from an EMBL/GenBank/DDBJ whole genome shotgun (WGS) entry which is preliminary data.</text>
</comment>
<dbReference type="InterPro" id="IPR002347">
    <property type="entry name" value="SDR_fam"/>
</dbReference>
<evidence type="ECO:0000256" key="3">
    <source>
        <dbReference type="RuleBase" id="RU000363"/>
    </source>
</evidence>
<organism evidence="4 5">
    <name type="scientific">Paenibacillus gansuensis</name>
    <dbReference type="NCBI Taxonomy" id="306542"/>
    <lineage>
        <taxon>Bacteria</taxon>
        <taxon>Bacillati</taxon>
        <taxon>Bacillota</taxon>
        <taxon>Bacilli</taxon>
        <taxon>Bacillales</taxon>
        <taxon>Paenibacillaceae</taxon>
        <taxon>Paenibacillus</taxon>
    </lineage>
</organism>
<dbReference type="RefSeq" id="WP_377607132.1">
    <property type="nucleotide sequence ID" value="NZ_JBHUME010000019.1"/>
</dbReference>
<name>A0ABW5PJA1_9BACL</name>
<evidence type="ECO:0000256" key="2">
    <source>
        <dbReference type="ARBA" id="ARBA00023002"/>
    </source>
</evidence>
<evidence type="ECO:0000313" key="5">
    <source>
        <dbReference type="Proteomes" id="UP001597541"/>
    </source>
</evidence>
<dbReference type="GO" id="GO:0016491">
    <property type="term" value="F:oxidoreductase activity"/>
    <property type="evidence" value="ECO:0007669"/>
    <property type="project" value="UniProtKB-KW"/>
</dbReference>
<dbReference type="EC" id="1.1.-.-" evidence="4"/>
<dbReference type="PRINTS" id="PR00080">
    <property type="entry name" value="SDRFAMILY"/>
</dbReference>